<protein>
    <recommendedName>
        <fullName evidence="3">Alpha/beta hydrolase</fullName>
    </recommendedName>
</protein>
<name>A0ABD7VCC0_PSEFL</name>
<gene>
    <name evidence="1" type="ORF">PS732_01220</name>
</gene>
<dbReference type="SUPFAM" id="SSF53474">
    <property type="entry name" value="alpha/beta-Hydrolases"/>
    <property type="match status" value="2"/>
</dbReference>
<dbReference type="AlphaFoldDB" id="A0ABD7VCC0"/>
<dbReference type="EMBL" id="CABVIJ010000004">
    <property type="protein sequence ID" value="VVO68911.1"/>
    <property type="molecule type" value="Genomic_DNA"/>
</dbReference>
<dbReference type="Proteomes" id="UP000325779">
    <property type="component" value="Unassembled WGS sequence"/>
</dbReference>
<comment type="caution">
    <text evidence="1">The sequence shown here is derived from an EMBL/GenBank/DDBJ whole genome shotgun (WGS) entry which is preliminary data.</text>
</comment>
<evidence type="ECO:0000313" key="1">
    <source>
        <dbReference type="EMBL" id="VVO68911.1"/>
    </source>
</evidence>
<sequence length="245" mass="26958">MAGENTACLEPLAKRDVGNVELTKPEDKCAKIIAISMKKVFILFVGGAGDQESYYMSGPNWNVTHVQTKVVADADALCYLSKCDMKALAYNKFLTDDDLAKNVLVEAPDKTTPVYIIGHSLGGWNGAHLSSVLTDKGYKVRMLITIDPVGQGKIVYGISTIYRRKPEPKAEFWINIRAAKIQNRDISDTVADFGEQWEITSGPNVSGRVDVNHADADIMFDQKLEGGKSARQLLADSILGYLREK</sequence>
<accession>A0ABD7VCC0</accession>
<reference evidence="1 2" key="1">
    <citation type="submission" date="2019-09" db="EMBL/GenBank/DDBJ databases">
        <authorList>
            <person name="Chandra G."/>
            <person name="Truman W A."/>
        </authorList>
    </citation>
    <scope>NUCLEOTIDE SEQUENCE [LARGE SCALE GENOMIC DNA]</scope>
    <source>
        <strain evidence="1">PS732</strain>
    </source>
</reference>
<evidence type="ECO:0008006" key="3">
    <source>
        <dbReference type="Google" id="ProtNLM"/>
    </source>
</evidence>
<proteinExistence type="predicted"/>
<evidence type="ECO:0000313" key="2">
    <source>
        <dbReference type="Proteomes" id="UP000325779"/>
    </source>
</evidence>
<dbReference type="InterPro" id="IPR029058">
    <property type="entry name" value="AB_hydrolase_fold"/>
</dbReference>
<dbReference type="Gene3D" id="3.40.50.1820">
    <property type="entry name" value="alpha/beta hydrolase"/>
    <property type="match status" value="1"/>
</dbReference>
<organism evidence="1 2">
    <name type="scientific">Pseudomonas fluorescens</name>
    <dbReference type="NCBI Taxonomy" id="294"/>
    <lineage>
        <taxon>Bacteria</taxon>
        <taxon>Pseudomonadati</taxon>
        <taxon>Pseudomonadota</taxon>
        <taxon>Gammaproteobacteria</taxon>
        <taxon>Pseudomonadales</taxon>
        <taxon>Pseudomonadaceae</taxon>
        <taxon>Pseudomonas</taxon>
    </lineage>
</organism>
<dbReference type="RefSeq" id="WP_150596258.1">
    <property type="nucleotide sequence ID" value="NZ_CABVIJ010000004.1"/>
</dbReference>